<keyword evidence="1 6" id="KW-0560">Oxidoreductase</keyword>
<organism evidence="6">
    <name type="scientific">mine drainage metagenome</name>
    <dbReference type="NCBI Taxonomy" id="410659"/>
    <lineage>
        <taxon>unclassified sequences</taxon>
        <taxon>metagenomes</taxon>
        <taxon>ecological metagenomes</taxon>
    </lineage>
</organism>
<dbReference type="InterPro" id="IPR042095">
    <property type="entry name" value="SUMF_sf"/>
</dbReference>
<feature type="domain" description="Sulfatase-modifying factor enzyme-like" evidence="4">
    <location>
        <begin position="179"/>
        <end position="324"/>
    </location>
</feature>
<dbReference type="InterPro" id="IPR034660">
    <property type="entry name" value="DinB/YfiT-like"/>
</dbReference>
<protein>
    <submittedName>
        <fullName evidence="6">Iron(II)-dependent oxidoreductase EgtB</fullName>
        <ecNumber evidence="6">1.8.-.-</ecNumber>
    </submittedName>
</protein>
<dbReference type="AlphaFoldDB" id="A0A1J5S1H2"/>
<reference evidence="6" key="1">
    <citation type="submission" date="2016-10" db="EMBL/GenBank/DDBJ databases">
        <title>Sequence of Gallionella enrichment culture.</title>
        <authorList>
            <person name="Poehlein A."/>
            <person name="Muehling M."/>
            <person name="Daniel R."/>
        </authorList>
    </citation>
    <scope>NUCLEOTIDE SEQUENCE</scope>
</reference>
<dbReference type="EMBL" id="MLJW01000191">
    <property type="protein sequence ID" value="OIQ94189.1"/>
    <property type="molecule type" value="Genomic_DNA"/>
</dbReference>
<keyword evidence="2" id="KW-0408">Iron</keyword>
<dbReference type="InterPro" id="IPR024775">
    <property type="entry name" value="DinB-like"/>
</dbReference>
<dbReference type="GO" id="GO:0052699">
    <property type="term" value="P:ergothioneine biosynthetic process"/>
    <property type="evidence" value="ECO:0007669"/>
    <property type="project" value="InterPro"/>
</dbReference>
<dbReference type="GO" id="GO:0016491">
    <property type="term" value="F:oxidoreductase activity"/>
    <property type="evidence" value="ECO:0007669"/>
    <property type="project" value="UniProtKB-KW"/>
</dbReference>
<comment type="caution">
    <text evidence="6">The sequence shown here is derived from an EMBL/GenBank/DDBJ whole genome shotgun (WGS) entry which is preliminary data.</text>
</comment>
<dbReference type="InterPro" id="IPR017806">
    <property type="entry name" value="EgtB"/>
</dbReference>
<dbReference type="Pfam" id="PF03781">
    <property type="entry name" value="FGE-sulfatase"/>
    <property type="match status" value="1"/>
</dbReference>
<dbReference type="InterPro" id="IPR016187">
    <property type="entry name" value="CTDL_fold"/>
</dbReference>
<feature type="domain" description="DinB-like" evidence="5">
    <location>
        <begin position="10"/>
        <end position="142"/>
    </location>
</feature>
<dbReference type="Gene3D" id="3.90.1580.10">
    <property type="entry name" value="paralog of FGE (formylglycine-generating enzyme)"/>
    <property type="match status" value="2"/>
</dbReference>
<dbReference type="Pfam" id="PF12867">
    <property type="entry name" value="DinB_2"/>
    <property type="match status" value="1"/>
</dbReference>
<dbReference type="InterPro" id="IPR005532">
    <property type="entry name" value="SUMF_dom"/>
</dbReference>
<evidence type="ECO:0000256" key="3">
    <source>
        <dbReference type="ARBA" id="ARBA00037882"/>
    </source>
</evidence>
<dbReference type="SUPFAM" id="SSF109854">
    <property type="entry name" value="DinB/YfiT-like putative metalloenzymes"/>
    <property type="match status" value="1"/>
</dbReference>
<dbReference type="PANTHER" id="PTHR23150:SF36">
    <property type="entry name" value="HERCYNINE OXYGENASE"/>
    <property type="match status" value="1"/>
</dbReference>
<dbReference type="NCBIfam" id="TIGR03440">
    <property type="entry name" value="egtB_TIGR03440"/>
    <property type="match status" value="1"/>
</dbReference>
<dbReference type="SUPFAM" id="SSF56436">
    <property type="entry name" value="C-type lectin-like"/>
    <property type="match status" value="1"/>
</dbReference>
<sequence length="410" mass="45721">MSLDILSDRYRAVRARTLALASPLSAEDCCVQSMPDASPTKWHLGHTAWFFETFVLERMECGFEPFDPAFRVLFNSYYQAVGDRHPRPQRGLLTRPGLDVVRDYRAAVDRRMLILLAAKPADAELQGLVELGLQHEQQHQELLLTDIKHLLWRNPLQPAYGAAVPDSGPAPALAWRDFAGGLAEIGHAGEGFCYDNERPRHRVYLQPYRLASRLVSNGEYLAFIAAGGYADPSLWLAEGWDWQVAQGRACPLYWQRDEAGWREFTLGGLIPLDLARPVLHVSYYEADAYARWAGARLPSEAEWECAAAAQPVLGHFADSGEFHPRAAGEGLAQLFGDAWEWTQSGYAPYPGFRAPAGAVGEYNGKFMVNQYVLRGGSCATPEDHVRASYRNFFPAAACWQFSGIRLARDA</sequence>
<proteinExistence type="predicted"/>
<dbReference type="PANTHER" id="PTHR23150">
    <property type="entry name" value="SULFATASE MODIFYING FACTOR 1, 2"/>
    <property type="match status" value="1"/>
</dbReference>
<evidence type="ECO:0000259" key="5">
    <source>
        <dbReference type="Pfam" id="PF12867"/>
    </source>
</evidence>
<dbReference type="EC" id="1.8.-.-" evidence="6"/>
<name>A0A1J5S1H2_9ZZZZ</name>
<evidence type="ECO:0000259" key="4">
    <source>
        <dbReference type="Pfam" id="PF03781"/>
    </source>
</evidence>
<evidence type="ECO:0000256" key="1">
    <source>
        <dbReference type="ARBA" id="ARBA00023002"/>
    </source>
</evidence>
<comment type="pathway">
    <text evidence="3">Amino-acid biosynthesis; ergothioneine biosynthesis.</text>
</comment>
<gene>
    <name evidence="6" type="primary">egtB_1</name>
    <name evidence="6" type="ORF">GALL_238180</name>
</gene>
<evidence type="ECO:0000313" key="6">
    <source>
        <dbReference type="EMBL" id="OIQ94189.1"/>
    </source>
</evidence>
<evidence type="ECO:0000256" key="2">
    <source>
        <dbReference type="ARBA" id="ARBA00023004"/>
    </source>
</evidence>
<accession>A0A1J5S1H2</accession>
<dbReference type="InterPro" id="IPR051043">
    <property type="entry name" value="Sulfatase_Mod_Factor_Kinase"/>
</dbReference>